<evidence type="ECO:0000256" key="9">
    <source>
        <dbReference type="ARBA" id="ARBA00022792"/>
    </source>
</evidence>
<dbReference type="GO" id="GO:0006120">
    <property type="term" value="P:mitochondrial electron transport, NADH to ubiquinone"/>
    <property type="evidence" value="ECO:0007669"/>
    <property type="project" value="InterPro"/>
</dbReference>
<evidence type="ECO:0000256" key="8">
    <source>
        <dbReference type="ARBA" id="ARBA00022692"/>
    </source>
</evidence>
<evidence type="ECO:0000256" key="16">
    <source>
        <dbReference type="ARBA" id="ARBA00023136"/>
    </source>
</evidence>
<keyword evidence="10 18" id="KW-1278">Translocase</keyword>
<evidence type="ECO:0000256" key="18">
    <source>
        <dbReference type="RuleBase" id="RU003403"/>
    </source>
</evidence>
<evidence type="ECO:0000259" key="19">
    <source>
        <dbReference type="Pfam" id="PF00361"/>
    </source>
</evidence>
<comment type="catalytic activity">
    <reaction evidence="17 18">
        <text>a ubiquinone + NADH + 5 H(+)(in) = a ubiquinol + NAD(+) + 4 H(+)(out)</text>
        <dbReference type="Rhea" id="RHEA:29091"/>
        <dbReference type="Rhea" id="RHEA-COMP:9565"/>
        <dbReference type="Rhea" id="RHEA-COMP:9566"/>
        <dbReference type="ChEBI" id="CHEBI:15378"/>
        <dbReference type="ChEBI" id="CHEBI:16389"/>
        <dbReference type="ChEBI" id="CHEBI:17976"/>
        <dbReference type="ChEBI" id="CHEBI:57540"/>
        <dbReference type="ChEBI" id="CHEBI:57945"/>
        <dbReference type="EC" id="7.1.1.2"/>
    </reaction>
</comment>
<keyword evidence="11 18" id="KW-0249">Electron transport</keyword>
<gene>
    <name evidence="20" type="primary">ND2</name>
</gene>
<feature type="domain" description="NADH:quinone oxidoreductase/Mrp antiporter transmembrane" evidence="19">
    <location>
        <begin position="26"/>
        <end position="284"/>
    </location>
</feature>
<evidence type="ECO:0000256" key="11">
    <source>
        <dbReference type="ARBA" id="ARBA00022982"/>
    </source>
</evidence>
<keyword evidence="13 18" id="KW-0520">NAD</keyword>
<evidence type="ECO:0000256" key="15">
    <source>
        <dbReference type="ARBA" id="ARBA00023128"/>
    </source>
</evidence>
<evidence type="ECO:0000256" key="12">
    <source>
        <dbReference type="ARBA" id="ARBA00022989"/>
    </source>
</evidence>
<evidence type="ECO:0000256" key="5">
    <source>
        <dbReference type="ARBA" id="ARBA00021008"/>
    </source>
</evidence>
<keyword evidence="7 18" id="KW-0679">Respiratory chain</keyword>
<comment type="similarity">
    <text evidence="3 18">Belongs to the complex I subunit 2 family.</text>
</comment>
<protein>
    <recommendedName>
        <fullName evidence="5 18">NADH-ubiquinone oxidoreductase chain 2</fullName>
        <ecNumber evidence="4 18">7.1.1.2</ecNumber>
    </recommendedName>
</protein>
<sequence length="337" mass="39969">MYFTLNSNKMFFYFILIFSTLISISSNSWMGCWIGLEINLLSFIPLISSTNNLLTSEASLKYFLTQSIASINFLFTILIKLILMKNFEMNFFISILINSSMMMKMGSAPFHFWFPNIIEGMSWLNCFILMTWQKITPMILLSYYMNKNYLMFILSLNAIIGAIGGINQISLRKILSFSSINNLGWMMSAIMISENLWLLYFILYSFFISIMCMMFYMMNVFFINQLFIFNFNYLMKFLIFINFLSLGGLPPFLGFFPKWIIINFLMMKNFYIIIFILVMMSLITLFFYIRIIFSCILFNYLKLKWFNLFIKNNLFIYTIFFSLISISGMILSTMFFI</sequence>
<keyword evidence="14 18" id="KW-0830">Ubiquinone</keyword>
<evidence type="ECO:0000256" key="14">
    <source>
        <dbReference type="ARBA" id="ARBA00023075"/>
    </source>
</evidence>
<keyword evidence="12 18" id="KW-1133">Transmembrane helix</keyword>
<evidence type="ECO:0000256" key="3">
    <source>
        <dbReference type="ARBA" id="ARBA00007012"/>
    </source>
</evidence>
<dbReference type="PANTHER" id="PTHR46552:SF1">
    <property type="entry name" value="NADH-UBIQUINONE OXIDOREDUCTASE CHAIN 2"/>
    <property type="match status" value="1"/>
</dbReference>
<dbReference type="GO" id="GO:0008137">
    <property type="term" value="F:NADH dehydrogenase (ubiquinone) activity"/>
    <property type="evidence" value="ECO:0007669"/>
    <property type="project" value="UniProtKB-EC"/>
</dbReference>
<evidence type="ECO:0000313" key="20">
    <source>
        <dbReference type="EMBL" id="AMQ67230.1"/>
    </source>
</evidence>
<accession>A0A142F373</accession>
<evidence type="ECO:0000256" key="6">
    <source>
        <dbReference type="ARBA" id="ARBA00022448"/>
    </source>
</evidence>
<feature type="transmembrane region" description="Helical" evidence="18">
    <location>
        <begin position="95"/>
        <end position="114"/>
    </location>
</feature>
<keyword evidence="15 18" id="KW-0496">Mitochondrion</keyword>
<comment type="function">
    <text evidence="1">Core subunit of the mitochondrial membrane respiratory chain NADH dehydrogenase (Complex I) that is believed to belong to the minimal assembly required for catalysis. Complex I functions in the transfer of electrons from NADH to the respiratory chain. The immediate electron acceptor for the enzyme is believed to be ubiquinone.</text>
</comment>
<dbReference type="CTD" id="4536"/>
<dbReference type="GO" id="GO:0005743">
    <property type="term" value="C:mitochondrial inner membrane"/>
    <property type="evidence" value="ECO:0007669"/>
    <property type="project" value="UniProtKB-SubCell"/>
</dbReference>
<comment type="function">
    <text evidence="18">Core subunit of the mitochondrial membrane respiratory chain NADH dehydrogenase (Complex I) which catalyzes electron transfer from NADH through the respiratory chain, using ubiquinone as an electron acceptor. Essential for the catalytic activity and assembly of complex I.</text>
</comment>
<keyword evidence="16 18" id="KW-0472">Membrane</keyword>
<feature type="transmembrane region" description="Helical" evidence="18">
    <location>
        <begin position="62"/>
        <end position="83"/>
    </location>
</feature>
<dbReference type="Pfam" id="PF00361">
    <property type="entry name" value="Proton_antipo_M"/>
    <property type="match status" value="1"/>
</dbReference>
<evidence type="ECO:0000256" key="4">
    <source>
        <dbReference type="ARBA" id="ARBA00012944"/>
    </source>
</evidence>
<evidence type="ECO:0000256" key="13">
    <source>
        <dbReference type="ARBA" id="ARBA00023027"/>
    </source>
</evidence>
<keyword evidence="6" id="KW-0813">Transport</keyword>
<feature type="transmembrane region" description="Helical" evidence="18">
    <location>
        <begin position="270"/>
        <end position="293"/>
    </location>
</feature>
<evidence type="ECO:0000256" key="17">
    <source>
        <dbReference type="ARBA" id="ARBA00049551"/>
    </source>
</evidence>
<dbReference type="InterPro" id="IPR003917">
    <property type="entry name" value="NADH_UbQ_OxRdtase_chain2"/>
</dbReference>
<dbReference type="PRINTS" id="PR01436">
    <property type="entry name" value="NADHDHGNASE2"/>
</dbReference>
<feature type="transmembrane region" description="Helical" evidence="18">
    <location>
        <begin position="198"/>
        <end position="221"/>
    </location>
</feature>
<feature type="transmembrane region" description="Helical" evidence="18">
    <location>
        <begin position="12"/>
        <end position="36"/>
    </location>
</feature>
<dbReference type="EC" id="7.1.1.2" evidence="4 18"/>
<dbReference type="RefSeq" id="YP_009242834.1">
    <property type="nucleotide sequence ID" value="NC_029826.1"/>
</dbReference>
<dbReference type="PANTHER" id="PTHR46552">
    <property type="entry name" value="NADH-UBIQUINONE OXIDOREDUCTASE CHAIN 2"/>
    <property type="match status" value="1"/>
</dbReference>
<dbReference type="AlphaFoldDB" id="A0A142F373"/>
<geneLocation type="mitochondrion" evidence="20"/>
<feature type="transmembrane region" description="Helical" evidence="18">
    <location>
        <begin position="314"/>
        <end position="336"/>
    </location>
</feature>
<comment type="subcellular location">
    <subcellularLocation>
        <location evidence="2 18">Mitochondrion inner membrane</location>
        <topology evidence="2 18">Multi-pass membrane protein</topology>
    </subcellularLocation>
</comment>
<name>A0A142F373_9NEOP</name>
<evidence type="ECO:0000256" key="10">
    <source>
        <dbReference type="ARBA" id="ARBA00022967"/>
    </source>
</evidence>
<evidence type="ECO:0000256" key="7">
    <source>
        <dbReference type="ARBA" id="ARBA00022660"/>
    </source>
</evidence>
<dbReference type="InterPro" id="IPR050175">
    <property type="entry name" value="Complex_I_Subunit_2"/>
</dbReference>
<keyword evidence="8 18" id="KW-0812">Transmembrane</keyword>
<evidence type="ECO:0000256" key="1">
    <source>
        <dbReference type="ARBA" id="ARBA00003257"/>
    </source>
</evidence>
<feature type="transmembrane region" description="Helical" evidence="18">
    <location>
        <begin position="233"/>
        <end position="250"/>
    </location>
</feature>
<dbReference type="InterPro" id="IPR001750">
    <property type="entry name" value="ND/Mrp_TM"/>
</dbReference>
<proteinExistence type="inferred from homology"/>
<organism evidence="20">
    <name type="scientific">Lerema accius</name>
    <dbReference type="NCBI Taxonomy" id="691651"/>
    <lineage>
        <taxon>Eukaryota</taxon>
        <taxon>Metazoa</taxon>
        <taxon>Ecdysozoa</taxon>
        <taxon>Arthropoda</taxon>
        <taxon>Hexapoda</taxon>
        <taxon>Insecta</taxon>
        <taxon>Pterygota</taxon>
        <taxon>Neoptera</taxon>
        <taxon>Endopterygota</taxon>
        <taxon>Lepidoptera</taxon>
        <taxon>Glossata</taxon>
        <taxon>Ditrysia</taxon>
        <taxon>Hesperioidea</taxon>
        <taxon>Hesperiidae</taxon>
        <taxon>Hesperiinae</taxon>
        <taxon>Hesperiini</taxon>
        <taxon>Lerema</taxon>
    </lineage>
</organism>
<dbReference type="GeneID" id="27214635"/>
<keyword evidence="9 18" id="KW-0999">Mitochondrion inner membrane</keyword>
<evidence type="ECO:0000256" key="2">
    <source>
        <dbReference type="ARBA" id="ARBA00004448"/>
    </source>
</evidence>
<feature type="transmembrane region" description="Helical" evidence="18">
    <location>
        <begin position="149"/>
        <end position="167"/>
    </location>
</feature>
<reference evidence="20" key="1">
    <citation type="journal article" date="2016" name="PeerJ">
        <title>The complete mitochondrial genome of Lerema accius and its phylogenetic implications.</title>
        <authorList>
            <person name="Cong Q."/>
            <person name="Grishin N.V."/>
        </authorList>
    </citation>
    <scope>NUCLEOTIDE SEQUENCE</scope>
</reference>
<dbReference type="EMBL" id="KT598278">
    <property type="protein sequence ID" value="AMQ67230.1"/>
    <property type="molecule type" value="Genomic_DNA"/>
</dbReference>